<dbReference type="STRING" id="1157962.A0A250WUC0"/>
<name>A0A250WUC0_9CHLO</name>
<dbReference type="SMART" id="SM00385">
    <property type="entry name" value="CYCLIN"/>
    <property type="match status" value="2"/>
</dbReference>
<dbReference type="Pfam" id="PF02984">
    <property type="entry name" value="Cyclin_C"/>
    <property type="match status" value="1"/>
</dbReference>
<dbReference type="SMART" id="SM01332">
    <property type="entry name" value="Cyclin_C"/>
    <property type="match status" value="1"/>
</dbReference>
<evidence type="ECO:0008006" key="9">
    <source>
        <dbReference type="Google" id="ProtNLM"/>
    </source>
</evidence>
<dbReference type="Proteomes" id="UP000232323">
    <property type="component" value="Unassembled WGS sequence"/>
</dbReference>
<dbReference type="InterPro" id="IPR013763">
    <property type="entry name" value="Cyclin-like_dom"/>
</dbReference>
<dbReference type="EMBL" id="BEGY01000007">
    <property type="protein sequence ID" value="GAX74424.1"/>
    <property type="molecule type" value="Genomic_DNA"/>
</dbReference>
<feature type="domain" description="Cyclin-like" evidence="5">
    <location>
        <begin position="234"/>
        <end position="327"/>
    </location>
</feature>
<dbReference type="Pfam" id="PF00134">
    <property type="entry name" value="Cyclin_N"/>
    <property type="match status" value="1"/>
</dbReference>
<dbReference type="CDD" id="cd20537">
    <property type="entry name" value="CYCLIN_CCNO-like_rpt2"/>
    <property type="match status" value="1"/>
</dbReference>
<evidence type="ECO:0000259" key="5">
    <source>
        <dbReference type="SMART" id="SM00385"/>
    </source>
</evidence>
<dbReference type="InterPro" id="IPR006671">
    <property type="entry name" value="Cyclin_N"/>
</dbReference>
<dbReference type="Gene3D" id="1.10.472.10">
    <property type="entry name" value="Cyclin-like"/>
    <property type="match status" value="2"/>
</dbReference>
<dbReference type="OrthoDB" id="2013528at2759"/>
<keyword evidence="1" id="KW-0132">Cell division</keyword>
<dbReference type="InterPro" id="IPR036915">
    <property type="entry name" value="Cyclin-like_sf"/>
</dbReference>
<evidence type="ECO:0000313" key="8">
    <source>
        <dbReference type="Proteomes" id="UP000232323"/>
    </source>
</evidence>
<organism evidence="7 8">
    <name type="scientific">Chlamydomonas eustigma</name>
    <dbReference type="NCBI Taxonomy" id="1157962"/>
    <lineage>
        <taxon>Eukaryota</taxon>
        <taxon>Viridiplantae</taxon>
        <taxon>Chlorophyta</taxon>
        <taxon>core chlorophytes</taxon>
        <taxon>Chlorophyceae</taxon>
        <taxon>CS clade</taxon>
        <taxon>Chlamydomonadales</taxon>
        <taxon>Chlamydomonadaceae</taxon>
        <taxon>Chlamydomonas</taxon>
    </lineage>
</organism>
<protein>
    <recommendedName>
        <fullName evidence="9">Cyclin N-terminal domain-containing protein</fullName>
    </recommendedName>
</protein>
<dbReference type="InterPro" id="IPR004367">
    <property type="entry name" value="Cyclin_C-dom"/>
</dbReference>
<feature type="domain" description="Cyclin-like" evidence="5">
    <location>
        <begin position="140"/>
        <end position="228"/>
    </location>
</feature>
<evidence type="ECO:0000256" key="2">
    <source>
        <dbReference type="ARBA" id="ARBA00023127"/>
    </source>
</evidence>
<dbReference type="PANTHER" id="PTHR10177">
    <property type="entry name" value="CYCLINS"/>
    <property type="match status" value="1"/>
</dbReference>
<dbReference type="SUPFAM" id="SSF47954">
    <property type="entry name" value="Cyclin-like"/>
    <property type="match status" value="2"/>
</dbReference>
<dbReference type="GO" id="GO:0051301">
    <property type="term" value="P:cell division"/>
    <property type="evidence" value="ECO:0007669"/>
    <property type="project" value="UniProtKB-KW"/>
</dbReference>
<proteinExistence type="inferred from homology"/>
<gene>
    <name evidence="7" type="ORF">CEUSTIGMA_g1873.t1</name>
</gene>
<comment type="caution">
    <text evidence="7">The sequence shown here is derived from an EMBL/GenBank/DDBJ whole genome shotgun (WGS) entry which is preliminary data.</text>
</comment>
<evidence type="ECO:0000256" key="4">
    <source>
        <dbReference type="RuleBase" id="RU000383"/>
    </source>
</evidence>
<keyword evidence="3" id="KW-0131">Cell cycle</keyword>
<evidence type="ECO:0000256" key="1">
    <source>
        <dbReference type="ARBA" id="ARBA00022618"/>
    </source>
</evidence>
<dbReference type="InterPro" id="IPR039361">
    <property type="entry name" value="Cyclin"/>
</dbReference>
<dbReference type="AlphaFoldDB" id="A0A250WUC0"/>
<feature type="domain" description="Cyclin C-terminal" evidence="6">
    <location>
        <begin position="237"/>
        <end position="356"/>
    </location>
</feature>
<reference evidence="7 8" key="1">
    <citation type="submission" date="2017-08" db="EMBL/GenBank/DDBJ databases">
        <title>Acidophilic green algal genome provides insights into adaptation to an acidic environment.</title>
        <authorList>
            <person name="Hirooka S."/>
            <person name="Hirose Y."/>
            <person name="Kanesaki Y."/>
            <person name="Higuchi S."/>
            <person name="Fujiwara T."/>
            <person name="Onuma R."/>
            <person name="Era A."/>
            <person name="Ohbayashi R."/>
            <person name="Uzuka A."/>
            <person name="Nozaki H."/>
            <person name="Yoshikawa H."/>
            <person name="Miyagishima S.Y."/>
        </authorList>
    </citation>
    <scope>NUCLEOTIDE SEQUENCE [LARGE SCALE GENOMIC DNA]</scope>
    <source>
        <strain evidence="7 8">NIES-2499</strain>
    </source>
</reference>
<keyword evidence="8" id="KW-1185">Reference proteome</keyword>
<evidence type="ECO:0000256" key="3">
    <source>
        <dbReference type="ARBA" id="ARBA00023306"/>
    </source>
</evidence>
<evidence type="ECO:0000313" key="7">
    <source>
        <dbReference type="EMBL" id="GAX74424.1"/>
    </source>
</evidence>
<keyword evidence="2 4" id="KW-0195">Cyclin</keyword>
<sequence length="374" mass="41490">MRRYSFGGLKSAQGQRQIMSCFSLFSKEKAEEILDSEDGCVAYSRCSTLFPIESCGSDNDSLGCDEALQEFEEEDELCTPPRQPSPTPEPFVDYEQTVITVQQVLSNESERQHEFRPRVALPISSSQRLIDNEARKATVCWLMEVTNACGLQCSTLFLSVAYLDRYLANGKDVTVKMLQLLATSCISLASKQEEVVTNVVPTAKEWATIAGDSFLPSELDHMEGTVVIKLGWRLRMSTAHSFLHLLLCGVGPLQEEIVTAASFFTELSLLDSNFLRFDYATLAAAALQSAHVRVKGKHHTLSQERLTAIAPFLCAKSVRECMVELERMQAGLECRGMNRMKTRGSSLHTVGSHPLSEKYASVTKLHRPTVGPAH</sequence>
<comment type="similarity">
    <text evidence="4">Belongs to the cyclin family.</text>
</comment>
<accession>A0A250WUC0</accession>
<evidence type="ECO:0000259" key="6">
    <source>
        <dbReference type="SMART" id="SM01332"/>
    </source>
</evidence>